<dbReference type="Proteomes" id="UP000236333">
    <property type="component" value="Unassembled WGS sequence"/>
</dbReference>
<name>A0A2J8AJX8_9CHLO</name>
<accession>A0A2J8AJX8</accession>
<evidence type="ECO:0000313" key="1">
    <source>
        <dbReference type="EMBL" id="PNH12819.1"/>
    </source>
</evidence>
<dbReference type="OrthoDB" id="548257at2759"/>
<protein>
    <recommendedName>
        <fullName evidence="3">SET domain-containing protein</fullName>
    </recommendedName>
</protein>
<reference evidence="1 2" key="1">
    <citation type="journal article" date="2017" name="Mol. Biol. Evol.">
        <title>The 4-celled Tetrabaena socialis nuclear genome reveals the essential components for genetic control of cell number at the origin of multicellularity in the volvocine lineage.</title>
        <authorList>
            <person name="Featherston J."/>
            <person name="Arakaki Y."/>
            <person name="Hanschen E.R."/>
            <person name="Ferris P.J."/>
            <person name="Michod R.E."/>
            <person name="Olson B.J.S.C."/>
            <person name="Nozaki H."/>
            <person name="Durand P.M."/>
        </authorList>
    </citation>
    <scope>NUCLEOTIDE SEQUENCE [LARGE SCALE GENOMIC DNA]</scope>
    <source>
        <strain evidence="1 2">NIES-571</strain>
    </source>
</reference>
<evidence type="ECO:0000313" key="2">
    <source>
        <dbReference type="Proteomes" id="UP000236333"/>
    </source>
</evidence>
<keyword evidence="2" id="KW-1185">Reference proteome</keyword>
<dbReference type="InterPro" id="IPR046341">
    <property type="entry name" value="SET_dom_sf"/>
</dbReference>
<dbReference type="AlphaFoldDB" id="A0A2J8AJX8"/>
<comment type="caution">
    <text evidence="1">The sequence shown here is derived from an EMBL/GenBank/DDBJ whole genome shotgun (WGS) entry which is preliminary data.</text>
</comment>
<dbReference type="CDD" id="cd08161">
    <property type="entry name" value="SET"/>
    <property type="match status" value="1"/>
</dbReference>
<organism evidence="1 2">
    <name type="scientific">Tetrabaena socialis</name>
    <dbReference type="NCBI Taxonomy" id="47790"/>
    <lineage>
        <taxon>Eukaryota</taxon>
        <taxon>Viridiplantae</taxon>
        <taxon>Chlorophyta</taxon>
        <taxon>core chlorophytes</taxon>
        <taxon>Chlorophyceae</taxon>
        <taxon>CS clade</taxon>
        <taxon>Chlamydomonadales</taxon>
        <taxon>Tetrabaenaceae</taxon>
        <taxon>Tetrabaena</taxon>
    </lineage>
</organism>
<feature type="non-terminal residue" evidence="1">
    <location>
        <position position="352"/>
    </location>
</feature>
<proteinExistence type="predicted"/>
<evidence type="ECO:0008006" key="3">
    <source>
        <dbReference type="Google" id="ProtNLM"/>
    </source>
</evidence>
<sequence>MAGAGCGPGELRLCGLTFHPHLAPGVRRAMARWEAAALERLRAERLGGRLRDLGAAPEQMVVCDAEALSQHGLSHDTICARLARLLGLVGEGGRSDAPLPEGPLGLAAEARLRRCTESARGGCGLAAGAAVRRNTVLGVVGGYVMPAVAAEGFGAAGYRHCGADVRAELARAVEGTTADVSTAWRLLAGSYCMPYPEGLQAEAPVSGSVRLAGPFPSPATLCMLGWGNAAALINDPRAQPRAWVEGNDAAAAMVASEANCAVLPVAVRGVVLPVLVAVRDIAPGEQLLREYGAGWSRELAGTWEVAEAGGLSAEALAGRLRLWGGGAMGSGQEAAADVQEAQLLSGASGAAP</sequence>
<gene>
    <name evidence="1" type="ORF">TSOC_000187</name>
</gene>
<dbReference type="SUPFAM" id="SSF82199">
    <property type="entry name" value="SET domain"/>
    <property type="match status" value="1"/>
</dbReference>
<dbReference type="EMBL" id="PGGS01000003">
    <property type="protein sequence ID" value="PNH12819.1"/>
    <property type="molecule type" value="Genomic_DNA"/>
</dbReference>